<reference evidence="2 3" key="1">
    <citation type="submission" date="2017-09" db="EMBL/GenBank/DDBJ databases">
        <authorList>
            <person name="Ehlers B."/>
            <person name="Leendertz F.H."/>
        </authorList>
    </citation>
    <scope>NUCLEOTIDE SEQUENCE [LARGE SCALE GENOMIC DNA]</scope>
    <source>
        <strain evidence="2 3">CGMCC 1.10978</strain>
    </source>
</reference>
<dbReference type="InterPro" id="IPR004360">
    <property type="entry name" value="Glyas_Fos-R_dOase_dom"/>
</dbReference>
<name>A0A286D1Y4_9GAMM</name>
<accession>A0A286D1Y4</accession>
<keyword evidence="2" id="KW-0223">Dioxygenase</keyword>
<proteinExistence type="predicted"/>
<dbReference type="GO" id="GO:0051213">
    <property type="term" value="F:dioxygenase activity"/>
    <property type="evidence" value="ECO:0007669"/>
    <property type="project" value="UniProtKB-KW"/>
</dbReference>
<dbReference type="EMBL" id="OCND01000002">
    <property type="protein sequence ID" value="SOD52662.1"/>
    <property type="molecule type" value="Genomic_DNA"/>
</dbReference>
<organism evidence="2 3">
    <name type="scientific">Pseudoxanthomonas wuyuanensis</name>
    <dbReference type="NCBI Taxonomy" id="1073196"/>
    <lineage>
        <taxon>Bacteria</taxon>
        <taxon>Pseudomonadati</taxon>
        <taxon>Pseudomonadota</taxon>
        <taxon>Gammaproteobacteria</taxon>
        <taxon>Lysobacterales</taxon>
        <taxon>Lysobacteraceae</taxon>
        <taxon>Pseudoxanthomonas</taxon>
    </lineage>
</organism>
<sequence>MEGISHITFIVRDLDRMATFLCEGLGAREVYDSASRNYSLSREKFFVLGGTWLAAMEGMPPQERSYQHVAFSVREADLPIYLEERLARYSDVR</sequence>
<dbReference type="InterPro" id="IPR029068">
    <property type="entry name" value="Glyas_Bleomycin-R_OHBP_Dase"/>
</dbReference>
<evidence type="ECO:0000313" key="3">
    <source>
        <dbReference type="Proteomes" id="UP000219374"/>
    </source>
</evidence>
<keyword evidence="3" id="KW-1185">Reference proteome</keyword>
<gene>
    <name evidence="2" type="ORF">SAMN06296416_10219</name>
</gene>
<evidence type="ECO:0000259" key="1">
    <source>
        <dbReference type="PROSITE" id="PS51819"/>
    </source>
</evidence>
<dbReference type="Proteomes" id="UP000219374">
    <property type="component" value="Unassembled WGS sequence"/>
</dbReference>
<dbReference type="AlphaFoldDB" id="A0A286D1Y4"/>
<dbReference type="InterPro" id="IPR037523">
    <property type="entry name" value="VOC_core"/>
</dbReference>
<dbReference type="SUPFAM" id="SSF54593">
    <property type="entry name" value="Glyoxalase/Bleomycin resistance protein/Dihydroxybiphenyl dioxygenase"/>
    <property type="match status" value="1"/>
</dbReference>
<dbReference type="Gene3D" id="3.10.180.10">
    <property type="entry name" value="2,3-Dihydroxybiphenyl 1,2-Dioxygenase, domain 1"/>
    <property type="match status" value="1"/>
</dbReference>
<dbReference type="Pfam" id="PF00903">
    <property type="entry name" value="Glyoxalase"/>
    <property type="match status" value="1"/>
</dbReference>
<keyword evidence="2" id="KW-0560">Oxidoreductase</keyword>
<feature type="domain" description="VOC" evidence="1">
    <location>
        <begin position="3"/>
        <end position="93"/>
    </location>
</feature>
<protein>
    <submittedName>
        <fullName evidence="2">Glyoxalase/Bleomycin resistance protein/Dioxygenase superfamily protein</fullName>
    </submittedName>
</protein>
<dbReference type="PROSITE" id="PS51819">
    <property type="entry name" value="VOC"/>
    <property type="match status" value="1"/>
</dbReference>
<evidence type="ECO:0000313" key="2">
    <source>
        <dbReference type="EMBL" id="SOD52662.1"/>
    </source>
</evidence>